<evidence type="ECO:0000256" key="7">
    <source>
        <dbReference type="SAM" id="Phobius"/>
    </source>
</evidence>
<keyword evidence="3" id="KW-0521">NADP</keyword>
<dbReference type="PANTHER" id="PTHR43391:SF89">
    <property type="entry name" value="11-BETA-HYDROXYSTEROID DEHYDROGENASE 1A-RELATED"/>
    <property type="match status" value="1"/>
</dbReference>
<dbReference type="Proteomes" id="UP000813462">
    <property type="component" value="Unassembled WGS sequence"/>
</dbReference>
<dbReference type="Gene3D" id="3.40.50.720">
    <property type="entry name" value="NAD(P)-binding Rossmann-like Domain"/>
    <property type="match status" value="4"/>
</dbReference>
<feature type="compositionally biased region" description="Basic and acidic residues" evidence="6">
    <location>
        <begin position="91"/>
        <end position="101"/>
    </location>
</feature>
<protein>
    <recommendedName>
        <fullName evidence="10">11-beta-hydroxysteroid dehydrogenase 1B-like</fullName>
    </recommendedName>
</protein>
<gene>
    <name evidence="8" type="ORF">FEM48_Zijuj05G0046600</name>
</gene>
<dbReference type="EMBL" id="JAEACU010000005">
    <property type="protein sequence ID" value="KAH7528195.1"/>
    <property type="molecule type" value="Genomic_DNA"/>
</dbReference>
<dbReference type="GO" id="GO:0072582">
    <property type="term" value="F:17-beta-hydroxysteroid dehydrogenase (NADP+) activity"/>
    <property type="evidence" value="ECO:0007669"/>
    <property type="project" value="TreeGrafter"/>
</dbReference>
<comment type="similarity">
    <text evidence="2">Belongs to the short-chain dehydrogenases/reductases (SDR) family.</text>
</comment>
<dbReference type="AlphaFoldDB" id="A0A978VCV6"/>
<dbReference type="PRINTS" id="PR00081">
    <property type="entry name" value="GDHRDH"/>
</dbReference>
<accession>A0A978VCV6</accession>
<organism evidence="8 9">
    <name type="scientific">Ziziphus jujuba var. spinosa</name>
    <dbReference type="NCBI Taxonomy" id="714518"/>
    <lineage>
        <taxon>Eukaryota</taxon>
        <taxon>Viridiplantae</taxon>
        <taxon>Streptophyta</taxon>
        <taxon>Embryophyta</taxon>
        <taxon>Tracheophyta</taxon>
        <taxon>Spermatophyta</taxon>
        <taxon>Magnoliopsida</taxon>
        <taxon>eudicotyledons</taxon>
        <taxon>Gunneridae</taxon>
        <taxon>Pentapetalae</taxon>
        <taxon>rosids</taxon>
        <taxon>fabids</taxon>
        <taxon>Rosales</taxon>
        <taxon>Rhamnaceae</taxon>
        <taxon>Paliureae</taxon>
        <taxon>Ziziphus</taxon>
    </lineage>
</organism>
<keyword evidence="5" id="KW-0560">Oxidoreductase</keyword>
<dbReference type="PRINTS" id="PR00080">
    <property type="entry name" value="SDRFAMILY"/>
</dbReference>
<evidence type="ECO:0000256" key="3">
    <source>
        <dbReference type="ARBA" id="ARBA00022857"/>
    </source>
</evidence>
<dbReference type="Pfam" id="PF00106">
    <property type="entry name" value="adh_short"/>
    <property type="match status" value="4"/>
</dbReference>
<evidence type="ECO:0000256" key="1">
    <source>
        <dbReference type="ARBA" id="ARBA00004606"/>
    </source>
</evidence>
<evidence type="ECO:0000256" key="4">
    <source>
        <dbReference type="ARBA" id="ARBA00022968"/>
    </source>
</evidence>
<dbReference type="FunFam" id="3.40.50.720:FF:000084">
    <property type="entry name" value="Short-chain dehydrogenase reductase"/>
    <property type="match status" value="1"/>
</dbReference>
<evidence type="ECO:0000313" key="8">
    <source>
        <dbReference type="EMBL" id="KAH7528195.1"/>
    </source>
</evidence>
<reference evidence="8" key="1">
    <citation type="journal article" date="2021" name="Front. Plant Sci.">
        <title>Chromosome-Scale Genome Assembly for Chinese Sour Jujube and Insights Into Its Genome Evolution and Domestication Signature.</title>
        <authorList>
            <person name="Shen L.-Y."/>
            <person name="Luo H."/>
            <person name="Wang X.-L."/>
            <person name="Wang X.-M."/>
            <person name="Qiu X.-J."/>
            <person name="Liu H."/>
            <person name="Zhou S.-S."/>
            <person name="Jia K.-H."/>
            <person name="Nie S."/>
            <person name="Bao Y.-T."/>
            <person name="Zhang R.-G."/>
            <person name="Yun Q.-Z."/>
            <person name="Chai Y.-H."/>
            <person name="Lu J.-Y."/>
            <person name="Li Y."/>
            <person name="Zhao S.-W."/>
            <person name="Mao J.-F."/>
            <person name="Jia S.-G."/>
            <person name="Mao Y.-M."/>
        </authorList>
    </citation>
    <scope>NUCLEOTIDE SEQUENCE</scope>
    <source>
        <strain evidence="8">AT0</strain>
        <tissue evidence="8">Leaf</tissue>
    </source>
</reference>
<evidence type="ECO:0000256" key="6">
    <source>
        <dbReference type="SAM" id="MobiDB-lite"/>
    </source>
</evidence>
<dbReference type="PROSITE" id="PS00061">
    <property type="entry name" value="ADH_SHORT"/>
    <property type="match status" value="2"/>
</dbReference>
<comment type="caution">
    <text evidence="8">The sequence shown here is derived from an EMBL/GenBank/DDBJ whole genome shotgun (WGS) entry which is preliminary data.</text>
</comment>
<feature type="region of interest" description="Disordered" evidence="6">
    <location>
        <begin position="91"/>
        <end position="112"/>
    </location>
</feature>
<keyword evidence="7" id="KW-1133">Transmembrane helix</keyword>
<feature type="compositionally biased region" description="Acidic residues" evidence="6">
    <location>
        <begin position="102"/>
        <end position="112"/>
    </location>
</feature>
<dbReference type="NCBIfam" id="NF004825">
    <property type="entry name" value="PRK06181.1"/>
    <property type="match status" value="1"/>
</dbReference>
<sequence length="1152" mass="128085">MKVFLNDNSPKIFSLFYSSKFVFIVGNLIVAALIGESKMFSYSNSSPASENYYDEYMSRSRKLQKSLDIEVKREKILEKYFEEKKDITMKKEEEAKGKRMEDLDEDDGDDDGLILPTEELRKRADDYIARVTKQRMFEARQFPSDGEVKNRNPFKYPVLNCIAQPSQGRVELAQLYIFSEDVAGKVVLITGASSGIGEHLAYEYARRGARLALVARRENRLREVAEQAEQIGSPDVLMIGADVSKVEDCKRIVDQTVDHFGTLDHLVNNAGISSVCMLEEVDEITNLRPVMDTNFWGSVYTTRFAIPHLRNSRGKIVVLSSSSAWLPMPRTSIYNASKAALLMFFDTLRVEFGSDIKITIVTPGFIESELNQGKYLQEEGKMTVDQDMRDVQVSVMPVGRAKACAKAIVNGACRGQRYLTEPSWFKVTYIWKVLCPDVIEWAYRLLYLTNPGTSPIGKLHTSATVACVKRVMSSFCSFGTEWRPGPKYARRGARLALAARREDRLKKVADKAHELGSPDATVISADVSKVEDLDHLVNNAGVPCVRLFEDFTQFSDILSVMDTNFLGSVYCTYFAVPHLRKAGKGKIVVLSSTASWIPAPRMSIYCVSKAAQTSFFETLKAEIGQHIGITIVTPGLIESEMTSSRFLSEGQMDSQSSTSVSRMVHKVDCGYRLQRRFVLDRAILVQDGILVEGKVVLITGASSGIGEHLAYEYARRGARLALAARREDRLKKVADKALELGSPDAIVISADVSKVEDLNHLVNNAGVLHISLFEDFTQFSDIRSIMDTNFLGSVYCTYFAVPHLRKASKGKIIVLSSSAGWITSPRMSIYSASKAAQTSFFETLKAELGRDIGITIVTPGLIESEMTSSQVISKGRLDNLPLQSVEWCTKSIVDSACRGDLYLTEPSWFRVGFWLKQLAYEYGRRGALLVLVDINEENLATVRSKACSLGSQDAISIVADISKLEDLDHLVNNAGIARDGVFKNVEQISDIVPVMDVNFWGTVYSTHFALPHLLKAKGKIVVIASTCGWYPLPRLIIYNASKAALISFFDTLRAELGWDIGITIVTPGVIKTKLTQGDLLQPVPAESAEGCAKAIVKSACRGDMYLTEPSWIRVLVPLKVFCPELVDIGNRWFSRLKIKSSFLSSQSQLKVE</sequence>
<keyword evidence="7" id="KW-0472">Membrane</keyword>
<proteinExistence type="inferred from homology"/>
<dbReference type="SUPFAM" id="SSF51735">
    <property type="entry name" value="NAD(P)-binding Rossmann-fold domains"/>
    <property type="match status" value="4"/>
</dbReference>
<evidence type="ECO:0000313" key="9">
    <source>
        <dbReference type="Proteomes" id="UP000813462"/>
    </source>
</evidence>
<dbReference type="GO" id="GO:0005829">
    <property type="term" value="C:cytosol"/>
    <property type="evidence" value="ECO:0007669"/>
    <property type="project" value="TreeGrafter"/>
</dbReference>
<dbReference type="PANTHER" id="PTHR43391">
    <property type="entry name" value="RETINOL DEHYDROGENASE-RELATED"/>
    <property type="match status" value="1"/>
</dbReference>
<dbReference type="GO" id="GO:0016020">
    <property type="term" value="C:membrane"/>
    <property type="evidence" value="ECO:0007669"/>
    <property type="project" value="UniProtKB-SubCell"/>
</dbReference>
<dbReference type="InterPro" id="IPR036291">
    <property type="entry name" value="NAD(P)-bd_dom_sf"/>
</dbReference>
<feature type="transmembrane region" description="Helical" evidence="7">
    <location>
        <begin position="12"/>
        <end position="34"/>
    </location>
</feature>
<evidence type="ECO:0008006" key="10">
    <source>
        <dbReference type="Google" id="ProtNLM"/>
    </source>
</evidence>
<dbReference type="GO" id="GO:0008202">
    <property type="term" value="P:steroid metabolic process"/>
    <property type="evidence" value="ECO:0007669"/>
    <property type="project" value="TreeGrafter"/>
</dbReference>
<name>A0A978VCV6_ZIZJJ</name>
<dbReference type="InterPro" id="IPR020904">
    <property type="entry name" value="Sc_DH/Rdtase_CS"/>
</dbReference>
<dbReference type="InterPro" id="IPR002347">
    <property type="entry name" value="SDR_fam"/>
</dbReference>
<evidence type="ECO:0000256" key="2">
    <source>
        <dbReference type="ARBA" id="ARBA00006484"/>
    </source>
</evidence>
<keyword evidence="7" id="KW-0812">Transmembrane</keyword>
<keyword evidence="4" id="KW-0735">Signal-anchor</keyword>
<comment type="subcellular location">
    <subcellularLocation>
        <location evidence="1">Membrane</location>
        <topology evidence="1">Single-pass type II membrane protein</topology>
    </subcellularLocation>
</comment>
<evidence type="ECO:0000256" key="5">
    <source>
        <dbReference type="ARBA" id="ARBA00023002"/>
    </source>
</evidence>